<organism evidence="2">
    <name type="scientific">uncultured Rubrobacteraceae bacterium</name>
    <dbReference type="NCBI Taxonomy" id="349277"/>
    <lineage>
        <taxon>Bacteria</taxon>
        <taxon>Bacillati</taxon>
        <taxon>Actinomycetota</taxon>
        <taxon>Rubrobacteria</taxon>
        <taxon>Rubrobacterales</taxon>
        <taxon>Rubrobacteraceae</taxon>
        <taxon>environmental samples</taxon>
    </lineage>
</organism>
<dbReference type="EMBL" id="CADCVC010000070">
    <property type="protein sequence ID" value="CAA9435001.1"/>
    <property type="molecule type" value="Genomic_DNA"/>
</dbReference>
<feature type="compositionally biased region" description="Polar residues" evidence="1">
    <location>
        <begin position="155"/>
        <end position="168"/>
    </location>
</feature>
<evidence type="ECO:0008006" key="3">
    <source>
        <dbReference type="Google" id="ProtNLM"/>
    </source>
</evidence>
<evidence type="ECO:0000313" key="2">
    <source>
        <dbReference type="EMBL" id="CAA9435001.1"/>
    </source>
</evidence>
<protein>
    <recommendedName>
        <fullName evidence="3">Helix-turn-helix domain-containing protein</fullName>
    </recommendedName>
</protein>
<sequence>MLRYHTRMEQEKDTYTTAEAGRVLRRSNRRILQMLETGELEGEKDESGRWRIPQRVIHELLPSRPPRKGTANGTSTARQEFLEVSESAVKIQLRMEALQRELGRLEGRLELTAVAESTMRESLERERERADAERERAEALQLEVERLQEQLAEASASQRPSESAPKTVSTEERRSWWRRFFGFG</sequence>
<gene>
    <name evidence="2" type="ORF">AVDCRST_MAG80-842</name>
</gene>
<feature type="region of interest" description="Disordered" evidence="1">
    <location>
        <begin position="151"/>
        <end position="172"/>
    </location>
</feature>
<reference evidence="2" key="1">
    <citation type="submission" date="2020-02" db="EMBL/GenBank/DDBJ databases">
        <authorList>
            <person name="Meier V. D."/>
        </authorList>
    </citation>
    <scope>NUCLEOTIDE SEQUENCE</scope>
    <source>
        <strain evidence="2">AVDCRST_MAG80</strain>
    </source>
</reference>
<proteinExistence type="predicted"/>
<evidence type="ECO:0000256" key="1">
    <source>
        <dbReference type="SAM" id="MobiDB-lite"/>
    </source>
</evidence>
<accession>A0A6J4Q4Z6</accession>
<dbReference type="AlphaFoldDB" id="A0A6J4Q4Z6"/>
<name>A0A6J4Q4Z6_9ACTN</name>